<evidence type="ECO:0000256" key="12">
    <source>
        <dbReference type="ARBA" id="ARBA00026121"/>
    </source>
</evidence>
<evidence type="ECO:0000259" key="16">
    <source>
        <dbReference type="Pfam" id="PF13193"/>
    </source>
</evidence>
<proteinExistence type="inferred from homology"/>
<dbReference type="Proteomes" id="UP000199531">
    <property type="component" value="Unassembled WGS sequence"/>
</dbReference>
<dbReference type="GO" id="GO:0016020">
    <property type="term" value="C:membrane"/>
    <property type="evidence" value="ECO:0007669"/>
    <property type="project" value="UniProtKB-SubCell"/>
</dbReference>
<evidence type="ECO:0000256" key="3">
    <source>
        <dbReference type="ARBA" id="ARBA00005005"/>
    </source>
</evidence>
<sequence length="572" mass="63283">MSEFIDSRPWLAEYPPGVPVDIDTSGYSSLVDMLEQMFTQFADRTAFTMMGRDMSFSELDLASRSLAVYLQKIGLQRGDRVAVMMPNILQYPIAAMAIVRAGMVLVNVNPLYTARELEHQLKDSGAKAIFIVENFAHTLEHCLAHTDVKHVVVAAMGDRMGMLKGLVMNYVVRHVKKLVPAYNLPGSVRFNDALGKYPAKQYQPVQLGMNDIAALQYTGGTTGVAKGAVLLHRNIVANVLQCEAWYQPGLSQRPAHHQLGFVCALPLYHIFAFTVNMLLCSKLGGKNILLPNPRDLGSVIKELQNHIFHSFPGVNTLFNGLAHHPDFDKVDWKHLRITVGGGMSVQGAVAKLWLEKTGCPICEGYGLSETSPVASCNPVTNTDFTGSIGVPVPSTMMKLVDDNGNEVFNLEDRGEIAIKGPQVMAGYWRRPDETAKSLTPDGYFKTGDIAIMDRRGYFTIVDRKKDMILVSGFNVYPNEVEEVVASVPGVLECAAVGLPDENSGESVKLFVVRKPGSDVSEEDIREHCREDLTGYKRPKTIEFREALPKTPIGKILRRELRDEEMKKLQAQA</sequence>
<dbReference type="PROSITE" id="PS00455">
    <property type="entry name" value="AMP_BINDING"/>
    <property type="match status" value="1"/>
</dbReference>
<dbReference type="InterPro" id="IPR000873">
    <property type="entry name" value="AMP-dep_synth/lig_dom"/>
</dbReference>
<evidence type="ECO:0000256" key="10">
    <source>
        <dbReference type="ARBA" id="ARBA00023098"/>
    </source>
</evidence>
<dbReference type="NCBIfam" id="NF005463">
    <property type="entry name" value="PRK07059.1"/>
    <property type="match status" value="1"/>
</dbReference>
<comment type="subcellular location">
    <subcellularLocation>
        <location evidence="2">Membrane</location>
        <topology evidence="2">Peripheral membrane protein</topology>
    </subcellularLocation>
</comment>
<evidence type="ECO:0000256" key="5">
    <source>
        <dbReference type="ARBA" id="ARBA00022598"/>
    </source>
</evidence>
<comment type="pathway">
    <text evidence="3">Lipid metabolism; fatty acid beta-oxidation.</text>
</comment>
<evidence type="ECO:0000259" key="15">
    <source>
        <dbReference type="Pfam" id="PF00501"/>
    </source>
</evidence>
<evidence type="ECO:0000313" key="18">
    <source>
        <dbReference type="Proteomes" id="UP000199531"/>
    </source>
</evidence>
<evidence type="ECO:0000256" key="8">
    <source>
        <dbReference type="ARBA" id="ARBA00022840"/>
    </source>
</evidence>
<dbReference type="InterPro" id="IPR020845">
    <property type="entry name" value="AMP-binding_CS"/>
</dbReference>
<keyword evidence="9" id="KW-0460">Magnesium</keyword>
<dbReference type="PANTHER" id="PTHR43767:SF8">
    <property type="entry name" value="LONG-CHAIN-FATTY-ACID--COA LIGASE"/>
    <property type="match status" value="1"/>
</dbReference>
<dbReference type="GO" id="GO:0004467">
    <property type="term" value="F:long-chain fatty acid-CoA ligase activity"/>
    <property type="evidence" value="ECO:0007669"/>
    <property type="project" value="UniProtKB-EC"/>
</dbReference>
<keyword evidence="18" id="KW-1185">Reference proteome</keyword>
<evidence type="ECO:0000256" key="13">
    <source>
        <dbReference type="ARBA" id="ARBA00039545"/>
    </source>
</evidence>
<evidence type="ECO:0000256" key="9">
    <source>
        <dbReference type="ARBA" id="ARBA00022842"/>
    </source>
</evidence>
<reference evidence="17 18" key="1">
    <citation type="submission" date="2016-10" db="EMBL/GenBank/DDBJ databases">
        <authorList>
            <person name="de Groot N.N."/>
        </authorList>
    </citation>
    <scope>NUCLEOTIDE SEQUENCE [LARGE SCALE GENOMIC DNA]</scope>
    <source>
        <strain evidence="17 18">DSM 15123</strain>
    </source>
</reference>
<evidence type="ECO:0000256" key="4">
    <source>
        <dbReference type="ARBA" id="ARBA00006432"/>
    </source>
</evidence>
<organism evidence="17 18">
    <name type="scientific">Brachymonas denitrificans DSM 15123</name>
    <dbReference type="NCBI Taxonomy" id="1121117"/>
    <lineage>
        <taxon>Bacteria</taxon>
        <taxon>Pseudomonadati</taxon>
        <taxon>Pseudomonadota</taxon>
        <taxon>Betaproteobacteria</taxon>
        <taxon>Burkholderiales</taxon>
        <taxon>Comamonadaceae</taxon>
        <taxon>Brachymonas</taxon>
    </lineage>
</organism>
<dbReference type="AlphaFoldDB" id="A0A1H8CX85"/>
<gene>
    <name evidence="17" type="ORF">SAMN02745977_00087</name>
</gene>
<keyword evidence="11" id="KW-0472">Membrane</keyword>
<keyword evidence="7" id="KW-0276">Fatty acid metabolism</keyword>
<dbReference type="GO" id="GO:0005524">
    <property type="term" value="F:ATP binding"/>
    <property type="evidence" value="ECO:0007669"/>
    <property type="project" value="UniProtKB-KW"/>
</dbReference>
<dbReference type="InterPro" id="IPR050237">
    <property type="entry name" value="ATP-dep_AMP-bd_enzyme"/>
</dbReference>
<accession>A0A1H8CX85</accession>
<dbReference type="PANTHER" id="PTHR43767">
    <property type="entry name" value="LONG-CHAIN-FATTY-ACID--COA LIGASE"/>
    <property type="match status" value="1"/>
</dbReference>
<dbReference type="InterPro" id="IPR045851">
    <property type="entry name" value="AMP-bd_C_sf"/>
</dbReference>
<keyword evidence="5" id="KW-0436">Ligase</keyword>
<dbReference type="FunFam" id="3.40.50.12780:FF:000003">
    <property type="entry name" value="Long-chain-fatty-acid--CoA ligase FadD"/>
    <property type="match status" value="1"/>
</dbReference>
<dbReference type="Pfam" id="PF13193">
    <property type="entry name" value="AMP-binding_C"/>
    <property type="match status" value="1"/>
</dbReference>
<dbReference type="STRING" id="1121117.SAMN02745977_00087"/>
<dbReference type="EMBL" id="FOCW01000001">
    <property type="protein sequence ID" value="SEM99492.1"/>
    <property type="molecule type" value="Genomic_DNA"/>
</dbReference>
<keyword evidence="8" id="KW-0067">ATP-binding</keyword>
<keyword evidence="6" id="KW-0547">Nucleotide-binding</keyword>
<keyword evidence="10" id="KW-0443">Lipid metabolism</keyword>
<evidence type="ECO:0000256" key="14">
    <source>
        <dbReference type="ARBA" id="ARBA00042773"/>
    </source>
</evidence>
<dbReference type="EC" id="6.2.1.3" evidence="12"/>
<dbReference type="Pfam" id="PF00501">
    <property type="entry name" value="AMP-binding"/>
    <property type="match status" value="1"/>
</dbReference>
<comment type="similarity">
    <text evidence="4">Belongs to the ATP-dependent AMP-binding enzyme family.</text>
</comment>
<dbReference type="Gene3D" id="3.30.300.30">
    <property type="match status" value="1"/>
</dbReference>
<evidence type="ECO:0000313" key="17">
    <source>
        <dbReference type="EMBL" id="SEM99492.1"/>
    </source>
</evidence>
<name>A0A1H8CX85_9BURK</name>
<evidence type="ECO:0000256" key="2">
    <source>
        <dbReference type="ARBA" id="ARBA00004170"/>
    </source>
</evidence>
<dbReference type="InterPro" id="IPR025110">
    <property type="entry name" value="AMP-bd_C"/>
</dbReference>
<evidence type="ECO:0000256" key="1">
    <source>
        <dbReference type="ARBA" id="ARBA00001946"/>
    </source>
</evidence>
<feature type="domain" description="AMP-dependent synthetase/ligase" evidence="15">
    <location>
        <begin position="38"/>
        <end position="428"/>
    </location>
</feature>
<comment type="cofactor">
    <cofactor evidence="1">
        <name>Mg(2+)</name>
        <dbReference type="ChEBI" id="CHEBI:18420"/>
    </cofactor>
</comment>
<dbReference type="SUPFAM" id="SSF56801">
    <property type="entry name" value="Acetyl-CoA synthetase-like"/>
    <property type="match status" value="1"/>
</dbReference>
<feature type="domain" description="AMP-binding enzyme C-terminal" evidence="16">
    <location>
        <begin position="479"/>
        <end position="554"/>
    </location>
</feature>
<dbReference type="Gene3D" id="3.40.50.980">
    <property type="match status" value="2"/>
</dbReference>
<dbReference type="FunFam" id="3.30.300.30:FF:000006">
    <property type="entry name" value="Long-chain-fatty-acid--CoA ligase FadD"/>
    <property type="match status" value="1"/>
</dbReference>
<evidence type="ECO:0000256" key="6">
    <source>
        <dbReference type="ARBA" id="ARBA00022741"/>
    </source>
</evidence>
<dbReference type="Gene3D" id="2.30.38.10">
    <property type="entry name" value="Luciferase, Domain 3"/>
    <property type="match status" value="1"/>
</dbReference>
<evidence type="ECO:0000256" key="7">
    <source>
        <dbReference type="ARBA" id="ARBA00022832"/>
    </source>
</evidence>
<evidence type="ECO:0000256" key="11">
    <source>
        <dbReference type="ARBA" id="ARBA00023136"/>
    </source>
</evidence>
<protein>
    <recommendedName>
        <fullName evidence="13">Long-chain-fatty-acid--CoA ligase</fullName>
        <ecNumber evidence="12">6.2.1.3</ecNumber>
    </recommendedName>
    <alternativeName>
        <fullName evidence="14">Long-chain acyl-CoA synthetase</fullName>
    </alternativeName>
</protein>
<dbReference type="CDD" id="cd05936">
    <property type="entry name" value="FC-FACS_FadD_like"/>
    <property type="match status" value="1"/>
</dbReference>